<organism evidence="1 2">
    <name type="scientific">Cichorium intybus</name>
    <name type="common">Chicory</name>
    <dbReference type="NCBI Taxonomy" id="13427"/>
    <lineage>
        <taxon>Eukaryota</taxon>
        <taxon>Viridiplantae</taxon>
        <taxon>Streptophyta</taxon>
        <taxon>Embryophyta</taxon>
        <taxon>Tracheophyta</taxon>
        <taxon>Spermatophyta</taxon>
        <taxon>Magnoliopsida</taxon>
        <taxon>eudicotyledons</taxon>
        <taxon>Gunneridae</taxon>
        <taxon>Pentapetalae</taxon>
        <taxon>asterids</taxon>
        <taxon>campanulids</taxon>
        <taxon>Asterales</taxon>
        <taxon>Asteraceae</taxon>
        <taxon>Cichorioideae</taxon>
        <taxon>Cichorieae</taxon>
        <taxon>Cichoriinae</taxon>
        <taxon>Cichorium</taxon>
    </lineage>
</organism>
<reference evidence="1 2" key="2">
    <citation type="journal article" date="2022" name="Mol. Ecol. Resour.">
        <title>The genomes of chicory, endive, great burdock and yacon provide insights into Asteraceae paleo-polyploidization history and plant inulin production.</title>
        <authorList>
            <person name="Fan W."/>
            <person name="Wang S."/>
            <person name="Wang H."/>
            <person name="Wang A."/>
            <person name="Jiang F."/>
            <person name="Liu H."/>
            <person name="Zhao H."/>
            <person name="Xu D."/>
            <person name="Zhang Y."/>
        </authorList>
    </citation>
    <scope>NUCLEOTIDE SEQUENCE [LARGE SCALE GENOMIC DNA]</scope>
    <source>
        <strain evidence="2">cv. Punajuju</strain>
        <tissue evidence="1">Leaves</tissue>
    </source>
</reference>
<comment type="caution">
    <text evidence="1">The sequence shown here is derived from an EMBL/GenBank/DDBJ whole genome shotgun (WGS) entry which is preliminary data.</text>
</comment>
<reference evidence="2" key="1">
    <citation type="journal article" date="2022" name="Mol. Ecol. Resour.">
        <title>The genomes of chicory, endive, great burdock and yacon provide insights into Asteraceae palaeo-polyploidization history and plant inulin production.</title>
        <authorList>
            <person name="Fan W."/>
            <person name="Wang S."/>
            <person name="Wang H."/>
            <person name="Wang A."/>
            <person name="Jiang F."/>
            <person name="Liu H."/>
            <person name="Zhao H."/>
            <person name="Xu D."/>
            <person name="Zhang Y."/>
        </authorList>
    </citation>
    <scope>NUCLEOTIDE SEQUENCE [LARGE SCALE GENOMIC DNA]</scope>
    <source>
        <strain evidence="2">cv. Punajuju</strain>
    </source>
</reference>
<sequence>MLAPRSSGQYQPPTSTGYHSTFDFTKTDNTHDANAPTTGPNLENSLSGNPTAGSEPLFASLGLGDDGVVVPSPQPTEKSVAQKGGSCPPKVKRGCGRPKRIEVKPVTVPLSGNVMAPRRQPKRAGRLNGGVGESRLGSRRSSRPYVSKFGSLTRRPVLKPSKVGPWDRGDNNESTTACDPNYGTVTLQVLQELKGLVGVETSNGPLHGQTQEPEPVLVLVSVLVSAPYSHITATCFLGS</sequence>
<keyword evidence="2" id="KW-1185">Reference proteome</keyword>
<protein>
    <submittedName>
        <fullName evidence="1">Uncharacterized protein</fullName>
    </submittedName>
</protein>
<gene>
    <name evidence="1" type="ORF">L2E82_36084</name>
</gene>
<dbReference type="Proteomes" id="UP001055811">
    <property type="component" value="Linkage Group LG06"/>
</dbReference>
<evidence type="ECO:0000313" key="1">
    <source>
        <dbReference type="EMBL" id="KAI3724312.1"/>
    </source>
</evidence>
<name>A0ACB9BQN7_CICIN</name>
<dbReference type="EMBL" id="CM042014">
    <property type="protein sequence ID" value="KAI3724312.1"/>
    <property type="molecule type" value="Genomic_DNA"/>
</dbReference>
<evidence type="ECO:0000313" key="2">
    <source>
        <dbReference type="Proteomes" id="UP001055811"/>
    </source>
</evidence>
<accession>A0ACB9BQN7</accession>
<proteinExistence type="predicted"/>